<dbReference type="EMBL" id="CP010725">
    <property type="protein sequence ID" value="AUR00264.1"/>
    <property type="molecule type" value="Genomic_DNA"/>
</dbReference>
<evidence type="ECO:0000313" key="2">
    <source>
        <dbReference type="EMBL" id="AUR00264.1"/>
    </source>
</evidence>
<dbReference type="AlphaFoldDB" id="A0A2I7KCG2"/>
<reference evidence="2 3" key="2">
    <citation type="journal article" date="2017" name="Genome Biol. Evol.">
        <title>Trajectories and Drivers of Genome Evolution in Surface-Associated Marine Phaeobacter.</title>
        <authorList>
            <person name="Freese H.M."/>
            <person name="Sikorski J."/>
            <person name="Bunk B."/>
            <person name="Scheuner C."/>
            <person name="Meier-Kolthoff J.P."/>
            <person name="Sproer C."/>
            <person name="Gram L."/>
            <person name="Overmann J."/>
        </authorList>
    </citation>
    <scope>NUCLEOTIDE SEQUENCE [LARGE SCALE GENOMIC DNA]</scope>
    <source>
        <strain evidence="2 3">P88</strain>
    </source>
</reference>
<dbReference type="PANTHER" id="PTHR34846">
    <property type="entry name" value="4-CARBOXYMUCONOLACTONE DECARBOXYLASE FAMILY PROTEIN (AFU_ORTHOLOGUE AFUA_6G11590)"/>
    <property type="match status" value="1"/>
</dbReference>
<accession>A0A2I7KCG2</accession>
<dbReference type="InterPro" id="IPR003779">
    <property type="entry name" value="CMD-like"/>
</dbReference>
<evidence type="ECO:0000259" key="1">
    <source>
        <dbReference type="Pfam" id="PF02627"/>
    </source>
</evidence>
<dbReference type="GO" id="GO:0051920">
    <property type="term" value="F:peroxiredoxin activity"/>
    <property type="evidence" value="ECO:0007669"/>
    <property type="project" value="InterPro"/>
</dbReference>
<dbReference type="SUPFAM" id="SSF69118">
    <property type="entry name" value="AhpD-like"/>
    <property type="match status" value="1"/>
</dbReference>
<dbReference type="Proteomes" id="UP000236447">
    <property type="component" value="Chromosome"/>
</dbReference>
<dbReference type="Pfam" id="PF02627">
    <property type="entry name" value="CMD"/>
    <property type="match status" value="1"/>
</dbReference>
<name>A0A2I7KCG2_9RHOB</name>
<sequence>MAQRLDYFSVAGDLFKPMLEQENLFKNSTLEFSVVELVKLRASQINGCAFCIHMHTHEMRAHGESEDRMHLLNAWRESPLYTPRERAALAWCEALTRVEATPAPDADYDAMAELFDPREQVMLTLLIGAINSWNRIAIGFRSAHPVSEDQTTGANAA</sequence>
<dbReference type="Gene3D" id="1.20.1290.10">
    <property type="entry name" value="AhpD-like"/>
    <property type="match status" value="1"/>
</dbReference>
<dbReference type="InterPro" id="IPR004675">
    <property type="entry name" value="AhpD_core"/>
</dbReference>
<dbReference type="PANTHER" id="PTHR34846:SF10">
    <property type="entry name" value="CYTOPLASMIC PROTEIN"/>
    <property type="match status" value="1"/>
</dbReference>
<dbReference type="NCBIfam" id="TIGR00778">
    <property type="entry name" value="ahpD_dom"/>
    <property type="match status" value="1"/>
</dbReference>
<reference evidence="2 3" key="1">
    <citation type="journal article" date="2017" name="Front. Microbiol.">
        <title>Phaeobacter piscinae sp. nov., a species of the Roseobacter group and potential aquaculture probiont.</title>
        <authorList>
            <person name="Sonnenschein E.C."/>
            <person name="Phippen C.B.W."/>
            <person name="Nielsen K.F."/>
            <person name="Mateiu R.V."/>
            <person name="Melchiorsen J."/>
            <person name="Gram L."/>
            <person name="Overmann J."/>
            <person name="Freese H.M."/>
        </authorList>
    </citation>
    <scope>NUCLEOTIDE SEQUENCE [LARGE SCALE GENOMIC DNA]</scope>
    <source>
        <strain evidence="2 3">P88</strain>
    </source>
</reference>
<dbReference type="InterPro" id="IPR029032">
    <property type="entry name" value="AhpD-like"/>
</dbReference>
<dbReference type="RefSeq" id="WP_102884019.1">
    <property type="nucleotide sequence ID" value="NZ_CP010725.1"/>
</dbReference>
<evidence type="ECO:0000313" key="3">
    <source>
        <dbReference type="Proteomes" id="UP000236447"/>
    </source>
</evidence>
<protein>
    <submittedName>
        <fullName evidence="2">Carboxymuconolactone decarboxylase-like protein</fullName>
    </submittedName>
</protein>
<gene>
    <name evidence="2" type="ORF">PhaeoP88_02927</name>
</gene>
<feature type="domain" description="Carboxymuconolactone decarboxylase-like" evidence="1">
    <location>
        <begin position="22"/>
        <end position="93"/>
    </location>
</feature>
<proteinExistence type="predicted"/>
<organism evidence="2 3">
    <name type="scientific">Phaeobacter inhibens</name>
    <dbReference type="NCBI Taxonomy" id="221822"/>
    <lineage>
        <taxon>Bacteria</taxon>
        <taxon>Pseudomonadati</taxon>
        <taxon>Pseudomonadota</taxon>
        <taxon>Alphaproteobacteria</taxon>
        <taxon>Rhodobacterales</taxon>
        <taxon>Roseobacteraceae</taxon>
        <taxon>Phaeobacter</taxon>
    </lineage>
</organism>